<protein>
    <submittedName>
        <fullName evidence="5">GntR family transcriptional regulator</fullName>
    </submittedName>
</protein>
<proteinExistence type="predicted"/>
<keyword evidence="3" id="KW-0804">Transcription</keyword>
<dbReference type="SMART" id="SM00345">
    <property type="entry name" value="HTH_GNTR"/>
    <property type="match status" value="1"/>
</dbReference>
<keyword evidence="2" id="KW-0238">DNA-binding</keyword>
<dbReference type="SUPFAM" id="SSF48008">
    <property type="entry name" value="GntR ligand-binding domain-like"/>
    <property type="match status" value="1"/>
</dbReference>
<feature type="domain" description="HTH gntR-type" evidence="4">
    <location>
        <begin position="2"/>
        <end position="69"/>
    </location>
</feature>
<dbReference type="Pfam" id="PF07729">
    <property type="entry name" value="FCD"/>
    <property type="match status" value="1"/>
</dbReference>
<dbReference type="SMART" id="SM00895">
    <property type="entry name" value="FCD"/>
    <property type="match status" value="1"/>
</dbReference>
<dbReference type="Gene3D" id="1.20.120.530">
    <property type="entry name" value="GntR ligand-binding domain-like"/>
    <property type="match status" value="1"/>
</dbReference>
<dbReference type="InterPro" id="IPR036388">
    <property type="entry name" value="WH-like_DNA-bd_sf"/>
</dbReference>
<dbReference type="PROSITE" id="PS50949">
    <property type="entry name" value="HTH_GNTR"/>
    <property type="match status" value="1"/>
</dbReference>
<gene>
    <name evidence="5" type="ORF">GCM10009754_07530</name>
</gene>
<evidence type="ECO:0000259" key="4">
    <source>
        <dbReference type="PROSITE" id="PS50949"/>
    </source>
</evidence>
<evidence type="ECO:0000256" key="2">
    <source>
        <dbReference type="ARBA" id="ARBA00023125"/>
    </source>
</evidence>
<dbReference type="InterPro" id="IPR011711">
    <property type="entry name" value="GntR_C"/>
</dbReference>
<evidence type="ECO:0000256" key="1">
    <source>
        <dbReference type="ARBA" id="ARBA00023015"/>
    </source>
</evidence>
<reference evidence="5 6" key="1">
    <citation type="journal article" date="2019" name="Int. J. Syst. Evol. Microbiol.">
        <title>The Global Catalogue of Microorganisms (GCM) 10K type strain sequencing project: providing services to taxonomists for standard genome sequencing and annotation.</title>
        <authorList>
            <consortium name="The Broad Institute Genomics Platform"/>
            <consortium name="The Broad Institute Genome Sequencing Center for Infectious Disease"/>
            <person name="Wu L."/>
            <person name="Ma J."/>
        </authorList>
    </citation>
    <scope>NUCLEOTIDE SEQUENCE [LARGE SCALE GENOMIC DNA]</scope>
    <source>
        <strain evidence="5 6">JCM 14545</strain>
    </source>
</reference>
<dbReference type="Pfam" id="PF00392">
    <property type="entry name" value="GntR"/>
    <property type="match status" value="1"/>
</dbReference>
<evidence type="ECO:0000256" key="3">
    <source>
        <dbReference type="ARBA" id="ARBA00023163"/>
    </source>
</evidence>
<dbReference type="PANTHER" id="PTHR43537:SF24">
    <property type="entry name" value="GLUCONATE OPERON TRANSCRIPTIONAL REPRESSOR"/>
    <property type="match status" value="1"/>
</dbReference>
<sequence length="207" mass="22503">MVSGREKAYEFLKNTVLADPATQGGFISEQEIAERVGISRTPVREALLRLAAEELVQLVPKRGAYIAPITGKDLHDLMEMRGLLERFAAEKTLADDTVPLPAMRAALEKQTRLDSGETARFIELDTHFHTLLVEAAGNPILAKTYQTLRARQVRAGMVAMLRSGDRQKTVLAEHGAILDAFESGDVAAALAAIDDHLGTTLAIQLTS</sequence>
<accession>A0ABN2Q5E9</accession>
<keyword evidence="1" id="KW-0805">Transcription regulation</keyword>
<name>A0ABN2Q5E9_9PSEU</name>
<dbReference type="SUPFAM" id="SSF46785">
    <property type="entry name" value="Winged helix' DNA-binding domain"/>
    <property type="match status" value="1"/>
</dbReference>
<dbReference type="InterPro" id="IPR036390">
    <property type="entry name" value="WH_DNA-bd_sf"/>
</dbReference>
<keyword evidence="6" id="KW-1185">Reference proteome</keyword>
<dbReference type="InterPro" id="IPR000524">
    <property type="entry name" value="Tscrpt_reg_HTH_GntR"/>
</dbReference>
<dbReference type="InterPro" id="IPR008920">
    <property type="entry name" value="TF_FadR/GntR_C"/>
</dbReference>
<comment type="caution">
    <text evidence="5">The sequence shown here is derived from an EMBL/GenBank/DDBJ whole genome shotgun (WGS) entry which is preliminary data.</text>
</comment>
<dbReference type="PANTHER" id="PTHR43537">
    <property type="entry name" value="TRANSCRIPTIONAL REGULATOR, GNTR FAMILY"/>
    <property type="match status" value="1"/>
</dbReference>
<dbReference type="EMBL" id="BAAANN010000002">
    <property type="protein sequence ID" value="GAA1942604.1"/>
    <property type="molecule type" value="Genomic_DNA"/>
</dbReference>
<dbReference type="PRINTS" id="PR00035">
    <property type="entry name" value="HTHGNTR"/>
</dbReference>
<organism evidence="5 6">
    <name type="scientific">Amycolatopsis minnesotensis</name>
    <dbReference type="NCBI Taxonomy" id="337894"/>
    <lineage>
        <taxon>Bacteria</taxon>
        <taxon>Bacillati</taxon>
        <taxon>Actinomycetota</taxon>
        <taxon>Actinomycetes</taxon>
        <taxon>Pseudonocardiales</taxon>
        <taxon>Pseudonocardiaceae</taxon>
        <taxon>Amycolatopsis</taxon>
    </lineage>
</organism>
<evidence type="ECO:0000313" key="5">
    <source>
        <dbReference type="EMBL" id="GAA1942604.1"/>
    </source>
</evidence>
<evidence type="ECO:0000313" key="6">
    <source>
        <dbReference type="Proteomes" id="UP001501116"/>
    </source>
</evidence>
<dbReference type="Gene3D" id="1.10.10.10">
    <property type="entry name" value="Winged helix-like DNA-binding domain superfamily/Winged helix DNA-binding domain"/>
    <property type="match status" value="1"/>
</dbReference>
<dbReference type="Proteomes" id="UP001501116">
    <property type="component" value="Unassembled WGS sequence"/>
</dbReference>